<dbReference type="InterPro" id="IPR045046">
    <property type="entry name" value="Vps9-like"/>
</dbReference>
<dbReference type="GO" id="GO:0030139">
    <property type="term" value="C:endocytic vesicle"/>
    <property type="evidence" value="ECO:0007669"/>
    <property type="project" value="TreeGrafter"/>
</dbReference>
<dbReference type="PANTHER" id="PTHR23101">
    <property type="entry name" value="RAB GDP/GTP EXCHANGE FACTOR"/>
    <property type="match status" value="1"/>
</dbReference>
<dbReference type="SMART" id="SM00167">
    <property type="entry name" value="VPS9"/>
    <property type="match status" value="1"/>
</dbReference>
<dbReference type="Gene3D" id="1.20.1050.80">
    <property type="entry name" value="VPS9 domain"/>
    <property type="match status" value="1"/>
</dbReference>
<keyword evidence="7" id="KW-1185">Reference proteome</keyword>
<feature type="compositionally biased region" description="Acidic residues" evidence="3">
    <location>
        <begin position="76"/>
        <end position="98"/>
    </location>
</feature>
<dbReference type="SMART" id="SM00369">
    <property type="entry name" value="LRR_TYP"/>
    <property type="match status" value="9"/>
</dbReference>
<feature type="region of interest" description="Disordered" evidence="3">
    <location>
        <begin position="1050"/>
        <end position="1075"/>
    </location>
</feature>
<dbReference type="AlphaFoldDB" id="L8GNS6"/>
<evidence type="ECO:0000256" key="2">
    <source>
        <dbReference type="ARBA" id="ARBA00022737"/>
    </source>
</evidence>
<dbReference type="Pfam" id="PF18151">
    <property type="entry name" value="DUF5601"/>
    <property type="match status" value="1"/>
</dbReference>
<keyword evidence="2" id="KW-0677">Repeat</keyword>
<dbReference type="Gene3D" id="1.10.246.120">
    <property type="match status" value="1"/>
</dbReference>
<dbReference type="GO" id="GO:0005829">
    <property type="term" value="C:cytosol"/>
    <property type="evidence" value="ECO:0007669"/>
    <property type="project" value="TreeGrafter"/>
</dbReference>
<protein>
    <submittedName>
        <fullName evidence="6">Leucine rich repeat domain containing protein</fullName>
    </submittedName>
</protein>
<dbReference type="Gene3D" id="1.10.8.10">
    <property type="entry name" value="DNA helicase RuvA subunit, C-terminal domain"/>
    <property type="match status" value="1"/>
</dbReference>
<feature type="region of interest" description="Disordered" evidence="3">
    <location>
        <begin position="761"/>
        <end position="793"/>
    </location>
</feature>
<evidence type="ECO:0000259" key="5">
    <source>
        <dbReference type="PROSITE" id="PS51205"/>
    </source>
</evidence>
<dbReference type="InterPro" id="IPR041545">
    <property type="entry name" value="DUF5601"/>
</dbReference>
<evidence type="ECO:0000256" key="1">
    <source>
        <dbReference type="ARBA" id="ARBA00022614"/>
    </source>
</evidence>
<dbReference type="SUPFAM" id="SSF109993">
    <property type="entry name" value="VPS9 domain"/>
    <property type="match status" value="1"/>
</dbReference>
<dbReference type="OMA" id="MNRENAR"/>
<dbReference type="Gene3D" id="3.80.10.10">
    <property type="entry name" value="Ribonuclease Inhibitor"/>
    <property type="match status" value="2"/>
</dbReference>
<dbReference type="PROSITE" id="PS51450">
    <property type="entry name" value="LRR"/>
    <property type="match status" value="3"/>
</dbReference>
<keyword evidence="1" id="KW-0433">Leucine-rich repeat</keyword>
<evidence type="ECO:0000259" key="4">
    <source>
        <dbReference type="PROSITE" id="PS51140"/>
    </source>
</evidence>
<dbReference type="SMART" id="SM00364">
    <property type="entry name" value="LRR_BAC"/>
    <property type="match status" value="7"/>
</dbReference>
<dbReference type="PROSITE" id="PS51205">
    <property type="entry name" value="VPS9"/>
    <property type="match status" value="1"/>
</dbReference>
<dbReference type="PROSITE" id="PS51140">
    <property type="entry name" value="CUE"/>
    <property type="match status" value="1"/>
</dbReference>
<dbReference type="InterPro" id="IPR001611">
    <property type="entry name" value="Leu-rich_rpt"/>
</dbReference>
<dbReference type="GO" id="GO:0043130">
    <property type="term" value="F:ubiquitin binding"/>
    <property type="evidence" value="ECO:0007669"/>
    <property type="project" value="InterPro"/>
</dbReference>
<organism evidence="6 7">
    <name type="scientific">Acanthamoeba castellanii (strain ATCC 30010 / Neff)</name>
    <dbReference type="NCBI Taxonomy" id="1257118"/>
    <lineage>
        <taxon>Eukaryota</taxon>
        <taxon>Amoebozoa</taxon>
        <taxon>Discosea</taxon>
        <taxon>Longamoebia</taxon>
        <taxon>Centramoebida</taxon>
        <taxon>Acanthamoebidae</taxon>
        <taxon>Acanthamoeba</taxon>
    </lineage>
</organism>
<dbReference type="RefSeq" id="XP_004336622.1">
    <property type="nucleotide sequence ID" value="XM_004336574.1"/>
</dbReference>
<feature type="region of interest" description="Disordered" evidence="3">
    <location>
        <begin position="1"/>
        <end position="136"/>
    </location>
</feature>
<dbReference type="InterPro" id="IPR003591">
    <property type="entry name" value="Leu-rich_rpt_typical-subtyp"/>
</dbReference>
<dbReference type="InterPro" id="IPR003123">
    <property type="entry name" value="VPS9"/>
</dbReference>
<dbReference type="VEuPathDB" id="AmoebaDB:ACA1_271540"/>
<feature type="region of interest" description="Disordered" evidence="3">
    <location>
        <begin position="151"/>
        <end position="175"/>
    </location>
</feature>
<dbReference type="InterPro" id="IPR009060">
    <property type="entry name" value="UBA-like_sf"/>
</dbReference>
<name>L8GNS6_ACACF</name>
<dbReference type="GeneID" id="14915214"/>
<evidence type="ECO:0000313" key="6">
    <source>
        <dbReference type="EMBL" id="ELR14609.1"/>
    </source>
</evidence>
<dbReference type="Proteomes" id="UP000011083">
    <property type="component" value="Unassembled WGS sequence"/>
</dbReference>
<dbReference type="KEGG" id="acan:ACA1_271540"/>
<dbReference type="SUPFAM" id="SSF52058">
    <property type="entry name" value="L domain-like"/>
    <property type="match status" value="1"/>
</dbReference>
<accession>L8GNS6</accession>
<dbReference type="GO" id="GO:0031267">
    <property type="term" value="F:small GTPase binding"/>
    <property type="evidence" value="ECO:0007669"/>
    <property type="project" value="TreeGrafter"/>
</dbReference>
<dbReference type="EMBL" id="KB008049">
    <property type="protein sequence ID" value="ELR14609.1"/>
    <property type="molecule type" value="Genomic_DNA"/>
</dbReference>
<dbReference type="InterPro" id="IPR003892">
    <property type="entry name" value="CUE"/>
</dbReference>
<feature type="domain" description="VPS9" evidence="5">
    <location>
        <begin position="907"/>
        <end position="1045"/>
    </location>
</feature>
<feature type="domain" description="CUE" evidence="4">
    <location>
        <begin position="465"/>
        <end position="508"/>
    </location>
</feature>
<dbReference type="STRING" id="1257118.L8GNS6"/>
<proteinExistence type="predicted"/>
<evidence type="ECO:0000313" key="7">
    <source>
        <dbReference type="Proteomes" id="UP000011083"/>
    </source>
</evidence>
<dbReference type="SUPFAM" id="SSF46934">
    <property type="entry name" value="UBA-like"/>
    <property type="match status" value="1"/>
</dbReference>
<dbReference type="GO" id="GO:0005085">
    <property type="term" value="F:guanyl-nucleotide exchange factor activity"/>
    <property type="evidence" value="ECO:0007669"/>
    <property type="project" value="InterPro"/>
</dbReference>
<sequence length="1249" mass="134404">MEAWDSGLDDDNDDNDQRQLQQQHGGEGALIAGLSGSPALHHQHEVKEEAGQQQLEEEDPLLQPPHHEEPEKEKEKEEEEEEDNNNEDKDEEEEEEKEEALQLLQVGTAPVAAAAARGGRGVDAPPPSPPPVAVVGGTAPAAAAEEGIASDEGGATGDAAAPVPATSGGGSSTTSFIDSVGPTKLAHVLAQARAQRATLLSLTGCLVAEQGGVVPSQLCELSSLTRLHLAKNHLTALPPLFGLLSNLVELDVSENRLAELPSSFSRLSSLEVLNLGMNELAGLPPEVGDLSSLRVLNLSFNRLAALPTWPLGASLTALVDLDLSANALTALPPALPPTLTSLHLTDNRLTALPDDFGLHVPVLRRLALARNALSALPASFPRLTRLRQLDLRDNRLASLPHDAHLLAKLKVLFLEGNPLRIPVPHLPEGTHRSFATNPSAIHAYLSLYQYGEGAAGEDEHTQRMNRENARQSLERMFTNIDPEVISSVLEACEGSANSAIEFLLSISETPAISAAAGSGISPAETGAASSPSAPGPAFSFSSLLQAIEEKIDEKIIGDDASRKARDRSSSMFTKVLNTIKDKINENQQLDPARDSDDLPTPVPITPELMAHRAARARVPGGRLSQSSTNNFLVYEKENNRMLRALCSRPEFRDLLNLTLLVPQDIVLDGVAITRDLLQTHIVQWEGTYEQSPLFSSLNDIMGSLSPDMQSIILSLSGEGSRKTADILREGQMEFEDIDYDVPLLLISSPLGHVDVLAAAAAPTSPSSPDHAHPEATSPSSPFPSGEAAGSRDSEVMAGRVYSSTAQFDLRLAAPLSLDAFLTKLHDKNTRQLRITIESFARSIQKRKLGTDDKEQILSFLSRTRQAILSHPLWRGISAKEADYTAQALEAVVYTKIYKSIFLSASDQERDRMLTEKMKKLAFVTPDMLGIPPRFCKKRMWAAAERELLMMNSVCSPTEKLRALLNACRLIIELLKSLDNTAGADDFLPHLCMVVLRAYPPHLHSNVRFIARYTAPEILAGETLYYYTQLVSVISFVENIDGSHLNMQPQDYARLYDGGGDRSTHPSQLPRPHHDASQAAATGSLALLRPQRVGASVHSREHTRFLTASLEDLRYSDVPQLLAAYKALAAAAAAAPSPPPGTATEQAADVAENAGSSEGESLVVVKVRCAGAEENGKLFRMVSFSPRAGIEGLRAAIAGRLAQKPEGDDQAGLAQPVVGKIVLLPDVALECSADVLLLQPGDCLEVTLSI</sequence>
<dbReference type="InterPro" id="IPR037191">
    <property type="entry name" value="VPS9_dom_sf"/>
</dbReference>
<feature type="compositionally biased region" description="Low complexity" evidence="3">
    <location>
        <begin position="106"/>
        <end position="117"/>
    </location>
</feature>
<dbReference type="Pfam" id="PF02204">
    <property type="entry name" value="VPS9"/>
    <property type="match status" value="1"/>
</dbReference>
<dbReference type="GO" id="GO:0016192">
    <property type="term" value="P:vesicle-mediated transport"/>
    <property type="evidence" value="ECO:0007669"/>
    <property type="project" value="InterPro"/>
</dbReference>
<gene>
    <name evidence="6" type="ORF">ACA1_271540</name>
</gene>
<evidence type="ECO:0000256" key="3">
    <source>
        <dbReference type="SAM" id="MobiDB-lite"/>
    </source>
</evidence>
<reference evidence="6 7" key="1">
    <citation type="journal article" date="2013" name="Genome Biol.">
        <title>Genome of Acanthamoeba castellanii highlights extensive lateral gene transfer and early evolution of tyrosine kinase signaling.</title>
        <authorList>
            <person name="Clarke M."/>
            <person name="Lohan A.J."/>
            <person name="Liu B."/>
            <person name="Lagkouvardos I."/>
            <person name="Roy S."/>
            <person name="Zafar N."/>
            <person name="Bertelli C."/>
            <person name="Schilde C."/>
            <person name="Kianianmomeni A."/>
            <person name="Burglin T.R."/>
            <person name="Frech C."/>
            <person name="Turcotte B."/>
            <person name="Kopec K.O."/>
            <person name="Synnott J.M."/>
            <person name="Choo C."/>
            <person name="Paponov I."/>
            <person name="Finkler A."/>
            <person name="Soon Heng Tan C."/>
            <person name="Hutchins A.P."/>
            <person name="Weinmeier T."/>
            <person name="Rattei T."/>
            <person name="Chu J.S."/>
            <person name="Gimenez G."/>
            <person name="Irimia M."/>
            <person name="Rigden D.J."/>
            <person name="Fitzpatrick D.A."/>
            <person name="Lorenzo-Morales J."/>
            <person name="Bateman A."/>
            <person name="Chiu C.H."/>
            <person name="Tang P."/>
            <person name="Hegemann P."/>
            <person name="Fromm H."/>
            <person name="Raoult D."/>
            <person name="Greub G."/>
            <person name="Miranda-Saavedra D."/>
            <person name="Chen N."/>
            <person name="Nash P."/>
            <person name="Ginger M.L."/>
            <person name="Horn M."/>
            <person name="Schaap P."/>
            <person name="Caler L."/>
            <person name="Loftus B."/>
        </authorList>
    </citation>
    <scope>NUCLEOTIDE SEQUENCE [LARGE SCALE GENOMIC DNA]</scope>
    <source>
        <strain evidence="6 7">Neff</strain>
    </source>
</reference>
<dbReference type="PANTHER" id="PTHR23101:SF25">
    <property type="entry name" value="GTPASE-ACTIVATING PROTEIN AND VPS9 DOMAIN-CONTAINING PROTEIN 1"/>
    <property type="match status" value="1"/>
</dbReference>
<dbReference type="OrthoDB" id="300289at2759"/>
<feature type="compositionally biased region" description="Basic and acidic residues" evidence="3">
    <location>
        <begin position="65"/>
        <end position="75"/>
    </location>
</feature>
<dbReference type="InterPro" id="IPR032675">
    <property type="entry name" value="LRR_dom_sf"/>
</dbReference>
<dbReference type="CDD" id="cd14279">
    <property type="entry name" value="CUE"/>
    <property type="match status" value="1"/>
</dbReference>
<dbReference type="Pfam" id="PF13855">
    <property type="entry name" value="LRR_8"/>
    <property type="match status" value="2"/>
</dbReference>